<evidence type="ECO:0000313" key="4">
    <source>
        <dbReference type="Proteomes" id="UP000011668"/>
    </source>
</evidence>
<protein>
    <submittedName>
        <fullName evidence="3">TATA element modulatory factor 1 TATA binding domain-containing protein</fullName>
    </submittedName>
</protein>
<dbReference type="EMBL" id="AFRT01002240">
    <property type="protein sequence ID" value="ELU38198.1"/>
    <property type="molecule type" value="Genomic_DNA"/>
</dbReference>
<organism evidence="3 4">
    <name type="scientific">Thanatephorus cucumeris (strain AG1-IA)</name>
    <name type="common">Rice sheath blight fungus</name>
    <name type="synonym">Rhizoctonia solani</name>
    <dbReference type="NCBI Taxonomy" id="983506"/>
    <lineage>
        <taxon>Eukaryota</taxon>
        <taxon>Fungi</taxon>
        <taxon>Dikarya</taxon>
        <taxon>Basidiomycota</taxon>
        <taxon>Agaricomycotina</taxon>
        <taxon>Agaricomycetes</taxon>
        <taxon>Cantharellales</taxon>
        <taxon>Ceratobasidiaceae</taxon>
        <taxon>Rhizoctonia</taxon>
        <taxon>Rhizoctonia solani AG-1</taxon>
    </lineage>
</organism>
<gene>
    <name evidence="3" type="ORF">AG1IA_07773</name>
</gene>
<name>L8WN52_THACA</name>
<reference evidence="3 4" key="1">
    <citation type="journal article" date="2013" name="Nat. Commun.">
        <title>The evolution and pathogenic mechanisms of the rice sheath blight pathogen.</title>
        <authorList>
            <person name="Zheng A."/>
            <person name="Lin R."/>
            <person name="Xu L."/>
            <person name="Qin P."/>
            <person name="Tang C."/>
            <person name="Ai P."/>
            <person name="Zhang D."/>
            <person name="Liu Y."/>
            <person name="Sun Z."/>
            <person name="Feng H."/>
            <person name="Wang Y."/>
            <person name="Chen Y."/>
            <person name="Liang X."/>
            <person name="Fu R."/>
            <person name="Li Q."/>
            <person name="Zhang J."/>
            <person name="Yu X."/>
            <person name="Xie Z."/>
            <person name="Ding L."/>
            <person name="Guan P."/>
            <person name="Tang J."/>
            <person name="Liang Y."/>
            <person name="Wang S."/>
            <person name="Deng Q."/>
            <person name="Li S."/>
            <person name="Zhu J."/>
            <person name="Wang L."/>
            <person name="Liu H."/>
            <person name="Li P."/>
        </authorList>
    </citation>
    <scope>NUCLEOTIDE SEQUENCE [LARGE SCALE GENOMIC DNA]</scope>
    <source>
        <strain evidence="4">AG-1 IA</strain>
    </source>
</reference>
<dbReference type="STRING" id="983506.L8WN52"/>
<sequence>MEEEPAVIRCVLSEVSFGAGSSNKPSYLRKNELQTHLSSLDAELASIDAEIQALQQARQNIVKEKEALQRELATTRAPNRTVKVSTSAKTAGTTNYDEGCIRDQGI</sequence>
<evidence type="ECO:0000313" key="3">
    <source>
        <dbReference type="EMBL" id="ELU38198.1"/>
    </source>
</evidence>
<keyword evidence="1" id="KW-0175">Coiled coil</keyword>
<accession>L8WN52</accession>
<evidence type="ECO:0000256" key="1">
    <source>
        <dbReference type="SAM" id="Coils"/>
    </source>
</evidence>
<keyword evidence="4" id="KW-1185">Reference proteome</keyword>
<dbReference type="HOGENOM" id="CLU_2224981_0_0_1"/>
<feature type="coiled-coil region" evidence="1">
    <location>
        <begin position="30"/>
        <end position="74"/>
    </location>
</feature>
<evidence type="ECO:0000256" key="2">
    <source>
        <dbReference type="SAM" id="MobiDB-lite"/>
    </source>
</evidence>
<dbReference type="Proteomes" id="UP000011668">
    <property type="component" value="Unassembled WGS sequence"/>
</dbReference>
<feature type="region of interest" description="Disordered" evidence="2">
    <location>
        <begin position="78"/>
        <end position="106"/>
    </location>
</feature>
<proteinExistence type="predicted"/>
<dbReference type="OrthoDB" id="2680650at2759"/>
<comment type="caution">
    <text evidence="3">The sequence shown here is derived from an EMBL/GenBank/DDBJ whole genome shotgun (WGS) entry which is preliminary data.</text>
</comment>
<feature type="compositionally biased region" description="Polar residues" evidence="2">
    <location>
        <begin position="78"/>
        <end position="96"/>
    </location>
</feature>
<dbReference type="AlphaFoldDB" id="L8WN52"/>